<comment type="caution">
    <text evidence="2">The sequence shown here is derived from an EMBL/GenBank/DDBJ whole genome shotgun (WGS) entry which is preliminary data.</text>
</comment>
<name>A0A4S3JBL8_9EURO</name>
<dbReference type="Proteomes" id="UP000308092">
    <property type="component" value="Unassembled WGS sequence"/>
</dbReference>
<reference evidence="2 3" key="1">
    <citation type="submission" date="2019-03" db="EMBL/GenBank/DDBJ databases">
        <title>The genome sequence of a newly discovered highly antifungal drug resistant Aspergillus species, Aspergillus tanneri NIH 1004.</title>
        <authorList>
            <person name="Mounaud S."/>
            <person name="Singh I."/>
            <person name="Joardar V."/>
            <person name="Pakala S."/>
            <person name="Pakala S."/>
            <person name="Venepally P."/>
            <person name="Hoover J."/>
            <person name="Nierman W."/>
            <person name="Chung J."/>
            <person name="Losada L."/>
        </authorList>
    </citation>
    <scope>NUCLEOTIDE SEQUENCE [LARGE SCALE GENOMIC DNA]</scope>
    <source>
        <strain evidence="2 3">NIH1004</strain>
    </source>
</reference>
<organism evidence="2 3">
    <name type="scientific">Aspergillus tanneri</name>
    <dbReference type="NCBI Taxonomy" id="1220188"/>
    <lineage>
        <taxon>Eukaryota</taxon>
        <taxon>Fungi</taxon>
        <taxon>Dikarya</taxon>
        <taxon>Ascomycota</taxon>
        <taxon>Pezizomycotina</taxon>
        <taxon>Eurotiomycetes</taxon>
        <taxon>Eurotiomycetidae</taxon>
        <taxon>Eurotiales</taxon>
        <taxon>Aspergillaceae</taxon>
        <taxon>Aspergillus</taxon>
        <taxon>Aspergillus subgen. Circumdati</taxon>
    </lineage>
</organism>
<dbReference type="EMBL" id="SOSA01000336">
    <property type="protein sequence ID" value="THC92422.1"/>
    <property type="molecule type" value="Genomic_DNA"/>
</dbReference>
<dbReference type="STRING" id="1220188.A0A4S3JBL8"/>
<evidence type="ECO:0000313" key="3">
    <source>
        <dbReference type="Proteomes" id="UP000308092"/>
    </source>
</evidence>
<sequence length="148" mass="16046">MVNANANTQINMPCPTPHPKTITRLFSKARSLLHPSVQLLAIPSISSPENLLLYYLPSLFSLSPKTITPRRTPKYMPTSAKPPPNITTIGTVSSPNSPPPSSPLSIMQVAAECKDHMAAEIDTTGDALSFLMWELSQPQHATPKSSSR</sequence>
<evidence type="ECO:0000256" key="1">
    <source>
        <dbReference type="SAM" id="MobiDB-lite"/>
    </source>
</evidence>
<accession>A0A4S3JBL8</accession>
<dbReference type="AlphaFoldDB" id="A0A4S3JBL8"/>
<gene>
    <name evidence="2" type="ORF">EYZ11_008112</name>
</gene>
<protein>
    <submittedName>
        <fullName evidence="2">Uncharacterized protein</fullName>
    </submittedName>
</protein>
<dbReference type="VEuPathDB" id="FungiDB:EYZ11_008112"/>
<keyword evidence="3" id="KW-1185">Reference proteome</keyword>
<proteinExistence type="predicted"/>
<evidence type="ECO:0000313" key="2">
    <source>
        <dbReference type="EMBL" id="THC92422.1"/>
    </source>
</evidence>
<feature type="region of interest" description="Disordered" evidence="1">
    <location>
        <begin position="67"/>
        <end position="104"/>
    </location>
</feature>